<evidence type="ECO:0000313" key="1">
    <source>
        <dbReference type="EMBL" id="MYN16259.1"/>
    </source>
</evidence>
<accession>A0A845HFE6</accession>
<dbReference type="EMBL" id="WWCV01000007">
    <property type="protein sequence ID" value="MYN16259.1"/>
    <property type="molecule type" value="Genomic_DNA"/>
</dbReference>
<name>A0A845HFE6_9BURK</name>
<protein>
    <submittedName>
        <fullName evidence="1">Uncharacterized protein</fullName>
    </submittedName>
</protein>
<dbReference type="AlphaFoldDB" id="A0A845HFE6"/>
<evidence type="ECO:0000313" key="2">
    <source>
        <dbReference type="Proteomes" id="UP000484875"/>
    </source>
</evidence>
<reference evidence="1 2" key="1">
    <citation type="submission" date="2019-12" db="EMBL/GenBank/DDBJ databases">
        <title>Novel species isolated from a subtropical stream in China.</title>
        <authorList>
            <person name="Lu H."/>
        </authorList>
    </citation>
    <scope>NUCLEOTIDE SEQUENCE [LARGE SCALE GENOMIC DNA]</scope>
    <source>
        <strain evidence="1 2">FT107W</strain>
    </source>
</reference>
<gene>
    <name evidence="1" type="ORF">GTP81_05800</name>
</gene>
<dbReference type="RefSeq" id="WP_161088990.1">
    <property type="nucleotide sequence ID" value="NZ_WWCV01000007.1"/>
</dbReference>
<comment type="caution">
    <text evidence="1">The sequence shown here is derived from an EMBL/GenBank/DDBJ whole genome shotgun (WGS) entry which is preliminary data.</text>
</comment>
<proteinExistence type="predicted"/>
<organism evidence="1 2">
    <name type="scientific">Duganella vulcania</name>
    <dbReference type="NCBI Taxonomy" id="2692166"/>
    <lineage>
        <taxon>Bacteria</taxon>
        <taxon>Pseudomonadati</taxon>
        <taxon>Pseudomonadota</taxon>
        <taxon>Betaproteobacteria</taxon>
        <taxon>Burkholderiales</taxon>
        <taxon>Oxalobacteraceae</taxon>
        <taxon>Telluria group</taxon>
        <taxon>Duganella</taxon>
    </lineage>
</organism>
<keyword evidence="2" id="KW-1185">Reference proteome</keyword>
<sequence>MALRSEDSRRLDGRSALVAWSVFFEPAVAVLSFDKERGKHYNYSGDMALWVAKVYATRSFLVKTAASHIPYPAPWHGGWVCNCRANRDGRCLDNHSIGNKQSVIAKGKAKTLLEAKRSAEKCAKEKLGAKSTHHVQCRCTGPRGERVIPHG</sequence>
<dbReference type="Proteomes" id="UP000484875">
    <property type="component" value="Unassembled WGS sequence"/>
</dbReference>